<evidence type="ECO:0000256" key="1">
    <source>
        <dbReference type="SAM" id="Phobius"/>
    </source>
</evidence>
<protein>
    <submittedName>
        <fullName evidence="2">Uncharacterized protein</fullName>
    </submittedName>
</protein>
<evidence type="ECO:0000313" key="2">
    <source>
        <dbReference type="EMBL" id="OPX54611.1"/>
    </source>
</evidence>
<feature type="transmembrane region" description="Helical" evidence="1">
    <location>
        <begin position="51"/>
        <end position="72"/>
    </location>
</feature>
<dbReference type="AlphaFoldDB" id="A0A1T4RUY2"/>
<dbReference type="RefSeq" id="WP_078746134.1">
    <property type="nucleotide sequence ID" value="NZ_FUXG01000020.1"/>
</dbReference>
<dbReference type="OrthoDB" id="1956346at2"/>
<keyword evidence="1" id="KW-0472">Membrane</keyword>
<evidence type="ECO:0000313" key="3">
    <source>
        <dbReference type="Proteomes" id="UP000191418"/>
    </source>
</evidence>
<feature type="transmembrane region" description="Helical" evidence="1">
    <location>
        <begin position="20"/>
        <end position="39"/>
    </location>
</feature>
<keyword evidence="1" id="KW-0812">Transmembrane</keyword>
<keyword evidence="3" id="KW-1185">Reference proteome</keyword>
<accession>A0A1T4RUY2</accession>
<feature type="transmembrane region" description="Helical" evidence="1">
    <location>
        <begin position="109"/>
        <end position="127"/>
    </location>
</feature>
<organism evidence="2 3">
    <name type="scientific">Oceanospirillum multiglobuliferum</name>
    <dbReference type="NCBI Taxonomy" id="64969"/>
    <lineage>
        <taxon>Bacteria</taxon>
        <taxon>Pseudomonadati</taxon>
        <taxon>Pseudomonadota</taxon>
        <taxon>Gammaproteobacteria</taxon>
        <taxon>Oceanospirillales</taxon>
        <taxon>Oceanospirillaceae</taxon>
        <taxon>Oceanospirillum</taxon>
    </lineage>
</organism>
<reference evidence="2 3" key="1">
    <citation type="submission" date="2017-01" db="EMBL/GenBank/DDBJ databases">
        <title>Genome Sequencing of a Marine Spirillum, Oceanospirillum multiglobuliferum ATCC 33336, from Japan.</title>
        <authorList>
            <person name="Carney J.G."/>
            <person name="Trachtenberg A.M."/>
            <person name="Rheaume B.A."/>
            <person name="Linnane J.D."/>
            <person name="Pitts N.L."/>
            <person name="Mykles D.L."/>
            <person name="Maclea K.S."/>
        </authorList>
    </citation>
    <scope>NUCLEOTIDE SEQUENCE [LARGE SCALE GENOMIC DNA]</scope>
    <source>
        <strain evidence="2 3">ATCC 33336</strain>
    </source>
</reference>
<dbReference type="EMBL" id="MTSM01000021">
    <property type="protein sequence ID" value="OPX54611.1"/>
    <property type="molecule type" value="Genomic_DNA"/>
</dbReference>
<sequence>MNNIKMPEALHEVFGETQSVVEIAGTALFATIGTLLIYFQLYRPIAQDSLWMIILGFILIADVLAGCIANFSRGTNQFYATRPKARLVFIAIHLHLLAIAWLLSAPLEYALMIWAYTIVSALIVNTLKGHPLQLFMAASLMCSGLFLLMLLPLPTWFLVTSVFFMIKVMFSFAVDHYQTEV</sequence>
<proteinExistence type="predicted"/>
<name>A0A1T4RUY2_9GAMM</name>
<dbReference type="Proteomes" id="UP000191418">
    <property type="component" value="Unassembled WGS sequence"/>
</dbReference>
<comment type="caution">
    <text evidence="2">The sequence shown here is derived from an EMBL/GenBank/DDBJ whole genome shotgun (WGS) entry which is preliminary data.</text>
</comment>
<feature type="transmembrane region" description="Helical" evidence="1">
    <location>
        <begin position="84"/>
        <end position="103"/>
    </location>
</feature>
<gene>
    <name evidence="2" type="ORF">BTE48_13110</name>
</gene>
<keyword evidence="1" id="KW-1133">Transmembrane helix</keyword>
<dbReference type="STRING" id="64969.SAMN02745127_02596"/>